<comment type="similarity">
    <text evidence="3">Belongs to the sirtuin family. Class I subfamily.</text>
</comment>
<dbReference type="GO" id="GO:0046872">
    <property type="term" value="F:metal ion binding"/>
    <property type="evidence" value="ECO:0007669"/>
    <property type="project" value="UniProtKB-KW"/>
</dbReference>
<evidence type="ECO:0000256" key="1">
    <source>
        <dbReference type="ARBA" id="ARBA00001947"/>
    </source>
</evidence>
<dbReference type="CDD" id="cd01408">
    <property type="entry name" value="SIRT1"/>
    <property type="match status" value="1"/>
</dbReference>
<dbReference type="GO" id="GO:0000781">
    <property type="term" value="C:chromosome, telomeric region"/>
    <property type="evidence" value="ECO:0007669"/>
    <property type="project" value="GOC"/>
</dbReference>
<feature type="binding site" evidence="10">
    <location>
        <position position="211"/>
    </location>
    <ligand>
        <name>Zn(2+)</name>
        <dbReference type="ChEBI" id="CHEBI:29105"/>
    </ligand>
</feature>
<dbReference type="PROSITE" id="PS50305">
    <property type="entry name" value="SIRTUIN"/>
    <property type="match status" value="1"/>
</dbReference>
<dbReference type="InParanoid" id="A7SX90"/>
<protein>
    <recommendedName>
        <fullName evidence="4">protein acetyllysine N-acetyltransferase</fullName>
        <ecNumber evidence="4">2.3.1.286</ecNumber>
    </recommendedName>
</protein>
<feature type="active site" description="Proton acceptor" evidence="10">
    <location>
        <position position="179"/>
    </location>
</feature>
<reference evidence="12 13" key="1">
    <citation type="journal article" date="2007" name="Science">
        <title>Sea anemone genome reveals ancestral eumetazoan gene repertoire and genomic organization.</title>
        <authorList>
            <person name="Putnam N.H."/>
            <person name="Srivastava M."/>
            <person name="Hellsten U."/>
            <person name="Dirks B."/>
            <person name="Chapman J."/>
            <person name="Salamov A."/>
            <person name="Terry A."/>
            <person name="Shapiro H."/>
            <person name="Lindquist E."/>
            <person name="Kapitonov V.V."/>
            <person name="Jurka J."/>
            <person name="Genikhovich G."/>
            <person name="Grigoriev I.V."/>
            <person name="Lucas S.M."/>
            <person name="Steele R.E."/>
            <person name="Finnerty J.R."/>
            <person name="Technau U."/>
            <person name="Martindale M.Q."/>
            <person name="Rokhsar D.S."/>
        </authorList>
    </citation>
    <scope>NUCLEOTIDE SEQUENCE [LARGE SCALE GENOMIC DNA]</scope>
    <source>
        <strain evidence="13">CH2 X CH6</strain>
    </source>
</reference>
<dbReference type="InterPro" id="IPR003000">
    <property type="entry name" value="Sirtuin"/>
</dbReference>
<dbReference type="GO" id="GO:0046969">
    <property type="term" value="F:histone H3K9 deacetylase activity, NAD-dependent"/>
    <property type="evidence" value="ECO:0000318"/>
    <property type="project" value="GO_Central"/>
</dbReference>
<feature type="non-terminal residue" evidence="12">
    <location>
        <position position="1"/>
    </location>
</feature>
<dbReference type="InterPro" id="IPR029035">
    <property type="entry name" value="DHS-like_NAD/FAD-binding_dom"/>
</dbReference>
<dbReference type="GO" id="GO:0005637">
    <property type="term" value="C:nuclear inner membrane"/>
    <property type="evidence" value="ECO:0000318"/>
    <property type="project" value="GO_Central"/>
</dbReference>
<evidence type="ECO:0000256" key="7">
    <source>
        <dbReference type="ARBA" id="ARBA00022833"/>
    </source>
</evidence>
<dbReference type="GO" id="GO:0070403">
    <property type="term" value="F:NAD+ binding"/>
    <property type="evidence" value="ECO:0007669"/>
    <property type="project" value="InterPro"/>
</dbReference>
<dbReference type="GO" id="GO:0005634">
    <property type="term" value="C:nucleus"/>
    <property type="evidence" value="ECO:0000318"/>
    <property type="project" value="GO_Central"/>
</dbReference>
<dbReference type="GO" id="GO:0045892">
    <property type="term" value="P:negative regulation of DNA-templated transcription"/>
    <property type="evidence" value="ECO:0000318"/>
    <property type="project" value="GO_Central"/>
</dbReference>
<feature type="binding site" evidence="10">
    <location>
        <position position="190"/>
    </location>
    <ligand>
        <name>Zn(2+)</name>
        <dbReference type="ChEBI" id="CHEBI:29105"/>
    </ligand>
</feature>
<name>A7SX90_NEMVE</name>
<keyword evidence="9" id="KW-0539">Nucleus</keyword>
<evidence type="ECO:0000256" key="2">
    <source>
        <dbReference type="ARBA" id="ARBA00004123"/>
    </source>
</evidence>
<evidence type="ECO:0000256" key="9">
    <source>
        <dbReference type="ARBA" id="ARBA00023242"/>
    </source>
</evidence>
<dbReference type="Gene3D" id="3.30.1600.10">
    <property type="entry name" value="SIR2/SIRT2 'Small Domain"/>
    <property type="match status" value="1"/>
</dbReference>
<dbReference type="GO" id="GO:0032041">
    <property type="term" value="F:histone H3K14 deacetylase activity, NAD-dependent"/>
    <property type="evidence" value="ECO:0000318"/>
    <property type="project" value="GO_Central"/>
</dbReference>
<dbReference type="InterPro" id="IPR026590">
    <property type="entry name" value="Ssirtuin_cat_dom"/>
</dbReference>
<dbReference type="AlphaFoldDB" id="A7SX90"/>
<dbReference type="SUPFAM" id="SSF52467">
    <property type="entry name" value="DHS-like NAD/FAD-binding domain"/>
    <property type="match status" value="1"/>
</dbReference>
<evidence type="ECO:0000313" key="12">
    <source>
        <dbReference type="EMBL" id="EDO31684.1"/>
    </source>
</evidence>
<dbReference type="OMA" id="IAMESEH"/>
<keyword evidence="6 10" id="KW-0479">Metal-binding</keyword>
<dbReference type="Gene3D" id="3.40.50.1220">
    <property type="entry name" value="TPP-binding domain"/>
    <property type="match status" value="1"/>
</dbReference>
<dbReference type="GO" id="GO:0033553">
    <property type="term" value="C:rDNA heterochromatin"/>
    <property type="evidence" value="ECO:0000318"/>
    <property type="project" value="GO_Central"/>
</dbReference>
<dbReference type="PhylomeDB" id="A7SX90"/>
<dbReference type="GO" id="GO:0031509">
    <property type="term" value="P:subtelomeric heterochromatin formation"/>
    <property type="evidence" value="ECO:0000318"/>
    <property type="project" value="GO_Central"/>
</dbReference>
<sequence length="306" mass="34527">MGWVQRQIDLGISPRDILSYMVPHARVPPNVSNSTLWKIVIDILTEPTKRQKLPNVNTLDDVVRLIKKCKNIIVLTGAGVSVSCGIPDFRSRDGIYAKLSVEYPDLPDPQAMFDITYFNQNPKPFFKFAKEIYPGQFKPSLCHRFIHQLEEHGHLLRNYSQNIDTLEQVAGITRVIQCHGSFSTASCMRCKHKVPCEAIKEDIFRKNIPVCSTCSPDEEFPSIMKPDIVFFGESLPSNFYTHLGDDSNKADLLIVIGSSLKVRPVALIPSHISPEVPQILINREPLRHMTFDVELLGDCDAIVSEL</sequence>
<comment type="cofactor">
    <cofactor evidence="1">
        <name>Zn(2+)</name>
        <dbReference type="ChEBI" id="CHEBI:29105"/>
    </cofactor>
</comment>
<evidence type="ECO:0000313" key="13">
    <source>
        <dbReference type="Proteomes" id="UP000001593"/>
    </source>
</evidence>
<dbReference type="GO" id="GO:0006974">
    <property type="term" value="P:DNA damage response"/>
    <property type="evidence" value="ECO:0000318"/>
    <property type="project" value="GO_Central"/>
</dbReference>
<dbReference type="GO" id="GO:0003714">
    <property type="term" value="F:transcription corepressor activity"/>
    <property type="evidence" value="ECO:0000318"/>
    <property type="project" value="GO_Central"/>
</dbReference>
<comment type="subcellular location">
    <subcellularLocation>
        <location evidence="2">Nucleus</location>
    </subcellularLocation>
</comment>
<dbReference type="KEGG" id="nve:5502613"/>
<keyword evidence="13" id="KW-1185">Reference proteome</keyword>
<keyword evidence="7 10" id="KW-0862">Zinc</keyword>
<dbReference type="OrthoDB" id="424302at2759"/>
<evidence type="ECO:0000256" key="8">
    <source>
        <dbReference type="ARBA" id="ARBA00023027"/>
    </source>
</evidence>
<dbReference type="InterPro" id="IPR050134">
    <property type="entry name" value="NAD-dep_sirtuin_deacylases"/>
</dbReference>
<dbReference type="Pfam" id="PF02146">
    <property type="entry name" value="SIR2"/>
    <property type="match status" value="1"/>
</dbReference>
<evidence type="ECO:0000256" key="4">
    <source>
        <dbReference type="ARBA" id="ARBA00012928"/>
    </source>
</evidence>
<proteinExistence type="inferred from homology"/>
<dbReference type="InterPro" id="IPR026591">
    <property type="entry name" value="Sirtuin_cat_small_dom_sf"/>
</dbReference>
<evidence type="ECO:0000256" key="5">
    <source>
        <dbReference type="ARBA" id="ARBA00022679"/>
    </source>
</evidence>
<dbReference type="EC" id="2.3.1.286" evidence="4"/>
<evidence type="ECO:0000256" key="6">
    <source>
        <dbReference type="ARBA" id="ARBA00022723"/>
    </source>
</evidence>
<dbReference type="eggNOG" id="KOG2684">
    <property type="taxonomic scope" value="Eukaryota"/>
</dbReference>
<dbReference type="GO" id="GO:0046970">
    <property type="term" value="F:histone H4K16 deacetylase activity, NAD-dependent"/>
    <property type="evidence" value="ECO:0000318"/>
    <property type="project" value="GO_Central"/>
</dbReference>
<feature type="domain" description="Deacetylase sirtuin-type" evidence="11">
    <location>
        <begin position="52"/>
        <end position="306"/>
    </location>
</feature>
<organism evidence="12 13">
    <name type="scientific">Nematostella vectensis</name>
    <name type="common">Starlet sea anemone</name>
    <dbReference type="NCBI Taxonomy" id="45351"/>
    <lineage>
        <taxon>Eukaryota</taxon>
        <taxon>Metazoa</taxon>
        <taxon>Cnidaria</taxon>
        <taxon>Anthozoa</taxon>
        <taxon>Hexacorallia</taxon>
        <taxon>Actiniaria</taxon>
        <taxon>Edwardsiidae</taxon>
        <taxon>Nematostella</taxon>
    </lineage>
</organism>
<dbReference type="PANTHER" id="PTHR11085">
    <property type="entry name" value="NAD-DEPENDENT PROTEIN DEACYLASE SIRTUIN-5, MITOCHONDRIAL-RELATED"/>
    <property type="match status" value="1"/>
</dbReference>
<feature type="binding site" evidence="10">
    <location>
        <position position="214"/>
    </location>
    <ligand>
        <name>Zn(2+)</name>
        <dbReference type="ChEBI" id="CHEBI:29105"/>
    </ligand>
</feature>
<dbReference type="HOGENOM" id="CLU_023643_7_0_1"/>
<dbReference type="FunFam" id="3.30.1600.10:FF:000013">
    <property type="entry name" value="NAD-dependent protein deacetylase sirtuin-1"/>
    <property type="match status" value="1"/>
</dbReference>
<evidence type="ECO:0000256" key="3">
    <source>
        <dbReference type="ARBA" id="ARBA00006924"/>
    </source>
</evidence>
<keyword evidence="8" id="KW-0520">NAD</keyword>
<evidence type="ECO:0000256" key="10">
    <source>
        <dbReference type="PROSITE-ProRule" id="PRU00236"/>
    </source>
</evidence>
<feature type="binding site" evidence="10">
    <location>
        <position position="187"/>
    </location>
    <ligand>
        <name>Zn(2+)</name>
        <dbReference type="ChEBI" id="CHEBI:29105"/>
    </ligand>
</feature>
<dbReference type="STRING" id="45351.A7SX90"/>
<evidence type="ECO:0000259" key="11">
    <source>
        <dbReference type="PROSITE" id="PS50305"/>
    </source>
</evidence>
<dbReference type="PANTHER" id="PTHR11085:SF9">
    <property type="entry name" value="NAD-DEPENDENT PROTEIN DEACETYLASE SIRTUIN-1"/>
    <property type="match status" value="1"/>
</dbReference>
<dbReference type="Proteomes" id="UP000001593">
    <property type="component" value="Unassembled WGS sequence"/>
</dbReference>
<keyword evidence="5" id="KW-0808">Transferase</keyword>
<accession>A7SX90</accession>
<dbReference type="GO" id="GO:0005654">
    <property type="term" value="C:nucleoplasm"/>
    <property type="evidence" value="ECO:0000318"/>
    <property type="project" value="GO_Central"/>
</dbReference>
<gene>
    <name evidence="12" type="ORF">NEMVEDRAFT_v1g136467</name>
</gene>
<dbReference type="EMBL" id="DS469881">
    <property type="protein sequence ID" value="EDO31684.1"/>
    <property type="molecule type" value="Genomic_DNA"/>
</dbReference>